<evidence type="ECO:0000313" key="3">
    <source>
        <dbReference type="Proteomes" id="UP000314294"/>
    </source>
</evidence>
<organism evidence="2 3">
    <name type="scientific">Liparis tanakae</name>
    <name type="common">Tanaka's snailfish</name>
    <dbReference type="NCBI Taxonomy" id="230148"/>
    <lineage>
        <taxon>Eukaryota</taxon>
        <taxon>Metazoa</taxon>
        <taxon>Chordata</taxon>
        <taxon>Craniata</taxon>
        <taxon>Vertebrata</taxon>
        <taxon>Euteleostomi</taxon>
        <taxon>Actinopterygii</taxon>
        <taxon>Neopterygii</taxon>
        <taxon>Teleostei</taxon>
        <taxon>Neoteleostei</taxon>
        <taxon>Acanthomorphata</taxon>
        <taxon>Eupercaria</taxon>
        <taxon>Perciformes</taxon>
        <taxon>Cottioidei</taxon>
        <taxon>Cottales</taxon>
        <taxon>Liparidae</taxon>
        <taxon>Liparis</taxon>
    </lineage>
</organism>
<sequence>MSAKGKRSTDSGLIPRSKRFTCAEPTLGQWIVRLNSGDSISTKKKERRFTCWSTCGAAGINGSSQELLLKSLVLYDLQRSDVTPPKFLTDPTRQQTAGPAWRSSPSSFHPFGLSRDKDESVFAF</sequence>
<dbReference type="AlphaFoldDB" id="A0A4Z2IHG0"/>
<feature type="compositionally biased region" description="Polar residues" evidence="1">
    <location>
        <begin position="91"/>
        <end position="107"/>
    </location>
</feature>
<proteinExistence type="predicted"/>
<name>A0A4Z2IHG0_9TELE</name>
<accession>A0A4Z2IHG0</accession>
<evidence type="ECO:0000313" key="2">
    <source>
        <dbReference type="EMBL" id="TNN76752.1"/>
    </source>
</evidence>
<comment type="caution">
    <text evidence="2">The sequence shown here is derived from an EMBL/GenBank/DDBJ whole genome shotgun (WGS) entry which is preliminary data.</text>
</comment>
<feature type="region of interest" description="Disordered" evidence="1">
    <location>
        <begin position="85"/>
        <end position="124"/>
    </location>
</feature>
<evidence type="ECO:0000256" key="1">
    <source>
        <dbReference type="SAM" id="MobiDB-lite"/>
    </source>
</evidence>
<feature type="compositionally biased region" description="Basic and acidic residues" evidence="1">
    <location>
        <begin position="114"/>
        <end position="124"/>
    </location>
</feature>
<reference evidence="2 3" key="1">
    <citation type="submission" date="2019-03" db="EMBL/GenBank/DDBJ databases">
        <title>First draft genome of Liparis tanakae, snailfish: a comprehensive survey of snailfish specific genes.</title>
        <authorList>
            <person name="Kim W."/>
            <person name="Song I."/>
            <person name="Jeong J.-H."/>
            <person name="Kim D."/>
            <person name="Kim S."/>
            <person name="Ryu S."/>
            <person name="Song J.Y."/>
            <person name="Lee S.K."/>
        </authorList>
    </citation>
    <scope>NUCLEOTIDE SEQUENCE [LARGE SCALE GENOMIC DNA]</scope>
    <source>
        <tissue evidence="2">Muscle</tissue>
    </source>
</reference>
<gene>
    <name evidence="2" type="ORF">EYF80_013001</name>
</gene>
<keyword evidence="3" id="KW-1185">Reference proteome</keyword>
<dbReference type="EMBL" id="SRLO01000090">
    <property type="protein sequence ID" value="TNN76752.1"/>
    <property type="molecule type" value="Genomic_DNA"/>
</dbReference>
<dbReference type="Proteomes" id="UP000314294">
    <property type="component" value="Unassembled WGS sequence"/>
</dbReference>
<protein>
    <submittedName>
        <fullName evidence="2">Uncharacterized protein</fullName>
    </submittedName>
</protein>